<evidence type="ECO:0000313" key="2">
    <source>
        <dbReference type="EMBL" id="PSS08712.1"/>
    </source>
</evidence>
<accession>A0A2T3AR57</accession>
<sequence>MCLVRALYRCVRTVHRFIVPFTSSSSHRSIYIFRVPSFHLHLPRPIVLPSTSSSSHRLTGSYAAMSQFQFPVPCVPMSPKERQSQCRYRVSKSQDFSSTLNIHISNTNAIGAARRWIQLTVKDKISDFVWAFYRCGCNERDGAEDASRQGKQSRRGSAHGIVFKR</sequence>
<name>A0A2T3AR57_AMORE</name>
<dbReference type="Proteomes" id="UP000241818">
    <property type="component" value="Unassembled WGS sequence"/>
</dbReference>
<organism evidence="2 3">
    <name type="scientific">Amorphotheca resinae ATCC 22711</name>
    <dbReference type="NCBI Taxonomy" id="857342"/>
    <lineage>
        <taxon>Eukaryota</taxon>
        <taxon>Fungi</taxon>
        <taxon>Dikarya</taxon>
        <taxon>Ascomycota</taxon>
        <taxon>Pezizomycotina</taxon>
        <taxon>Leotiomycetes</taxon>
        <taxon>Helotiales</taxon>
        <taxon>Amorphothecaceae</taxon>
        <taxon>Amorphotheca</taxon>
    </lineage>
</organism>
<proteinExistence type="predicted"/>
<protein>
    <submittedName>
        <fullName evidence="2">Uncharacterized protein</fullName>
    </submittedName>
</protein>
<keyword evidence="3" id="KW-1185">Reference proteome</keyword>
<dbReference type="InParanoid" id="A0A2T3AR57"/>
<dbReference type="EMBL" id="KZ679018">
    <property type="protein sequence ID" value="PSS08712.1"/>
    <property type="molecule type" value="Genomic_DNA"/>
</dbReference>
<dbReference type="AlphaFoldDB" id="A0A2T3AR57"/>
<dbReference type="RefSeq" id="XP_024717110.1">
    <property type="nucleotide sequence ID" value="XM_024867131.1"/>
</dbReference>
<reference evidence="2 3" key="1">
    <citation type="journal article" date="2018" name="New Phytol.">
        <title>Comparative genomics and transcriptomics depict ericoid mycorrhizal fungi as versatile saprotrophs and plant mutualists.</title>
        <authorList>
            <person name="Martino E."/>
            <person name="Morin E."/>
            <person name="Grelet G.A."/>
            <person name="Kuo A."/>
            <person name="Kohler A."/>
            <person name="Daghino S."/>
            <person name="Barry K.W."/>
            <person name="Cichocki N."/>
            <person name="Clum A."/>
            <person name="Dockter R.B."/>
            <person name="Hainaut M."/>
            <person name="Kuo R.C."/>
            <person name="LaButti K."/>
            <person name="Lindahl B.D."/>
            <person name="Lindquist E.A."/>
            <person name="Lipzen A."/>
            <person name="Khouja H.R."/>
            <person name="Magnuson J."/>
            <person name="Murat C."/>
            <person name="Ohm R.A."/>
            <person name="Singer S.W."/>
            <person name="Spatafora J.W."/>
            <person name="Wang M."/>
            <person name="Veneault-Fourrey C."/>
            <person name="Henrissat B."/>
            <person name="Grigoriev I.V."/>
            <person name="Martin F.M."/>
            <person name="Perotto S."/>
        </authorList>
    </citation>
    <scope>NUCLEOTIDE SEQUENCE [LARGE SCALE GENOMIC DNA]</scope>
    <source>
        <strain evidence="2 3">ATCC 22711</strain>
    </source>
</reference>
<evidence type="ECO:0000256" key="1">
    <source>
        <dbReference type="SAM" id="MobiDB-lite"/>
    </source>
</evidence>
<evidence type="ECO:0000313" key="3">
    <source>
        <dbReference type="Proteomes" id="UP000241818"/>
    </source>
</evidence>
<gene>
    <name evidence="2" type="ORF">M430DRAFT_37482</name>
</gene>
<feature type="compositionally biased region" description="Basic residues" evidence="1">
    <location>
        <begin position="151"/>
        <end position="165"/>
    </location>
</feature>
<feature type="region of interest" description="Disordered" evidence="1">
    <location>
        <begin position="142"/>
        <end position="165"/>
    </location>
</feature>
<dbReference type="GeneID" id="36575212"/>